<proteinExistence type="inferred from homology"/>
<keyword evidence="2" id="KW-0226">DNA condensation</keyword>
<dbReference type="Gene3D" id="4.10.520.10">
    <property type="entry name" value="IHF-like DNA-binding proteins"/>
    <property type="match status" value="1"/>
</dbReference>
<dbReference type="SMART" id="SM00411">
    <property type="entry name" value="BHL"/>
    <property type="match status" value="1"/>
</dbReference>
<comment type="similarity">
    <text evidence="1 4">Belongs to the bacterial histone-like protein family.</text>
</comment>
<dbReference type="PANTHER" id="PTHR33175:SF3">
    <property type="entry name" value="DNA-BINDING PROTEIN HU-BETA"/>
    <property type="match status" value="1"/>
</dbReference>
<dbReference type="InterPro" id="IPR000119">
    <property type="entry name" value="Hist_DNA-bd"/>
</dbReference>
<organism evidence="5">
    <name type="scientific">Blautia glucerasea</name>
    <dbReference type="NCBI Taxonomy" id="536633"/>
    <lineage>
        <taxon>Bacteria</taxon>
        <taxon>Bacillati</taxon>
        <taxon>Bacillota</taxon>
        <taxon>Clostridia</taxon>
        <taxon>Lachnospirales</taxon>
        <taxon>Lachnospiraceae</taxon>
        <taxon>Blautia</taxon>
    </lineage>
</organism>
<dbReference type="GO" id="GO:0042802">
    <property type="term" value="F:identical protein binding"/>
    <property type="evidence" value="ECO:0007669"/>
    <property type="project" value="UniProtKB-ARBA"/>
</dbReference>
<dbReference type="GO" id="GO:1990103">
    <property type="term" value="C:DnaA-HU complex"/>
    <property type="evidence" value="ECO:0007669"/>
    <property type="project" value="UniProtKB-ARBA"/>
</dbReference>
<dbReference type="PROSITE" id="PS00045">
    <property type="entry name" value="HISTONE_LIKE"/>
    <property type="match status" value="1"/>
</dbReference>
<dbReference type="InterPro" id="IPR020816">
    <property type="entry name" value="Histone-like_DNA-bd_CS"/>
</dbReference>
<dbReference type="PANTHER" id="PTHR33175">
    <property type="entry name" value="DNA-BINDING PROTEIN HU"/>
    <property type="match status" value="1"/>
</dbReference>
<dbReference type="PRINTS" id="PR01727">
    <property type="entry name" value="DNABINDINGHU"/>
</dbReference>
<protein>
    <submittedName>
        <fullName evidence="5">DNA-binding protein HU</fullName>
    </submittedName>
</protein>
<gene>
    <name evidence="5" type="primary">hup</name>
    <name evidence="5" type="ORF">BGLFYP119_00361</name>
</gene>
<dbReference type="GO" id="GO:0005829">
    <property type="term" value="C:cytosol"/>
    <property type="evidence" value="ECO:0007669"/>
    <property type="project" value="UniProtKB-ARBA"/>
</dbReference>
<dbReference type="SUPFAM" id="SSF47729">
    <property type="entry name" value="IHF-like DNA-binding proteins"/>
    <property type="match status" value="1"/>
</dbReference>
<dbReference type="AlphaFoldDB" id="A0A6N2QZA1"/>
<evidence type="ECO:0000256" key="3">
    <source>
        <dbReference type="ARBA" id="ARBA00023125"/>
    </source>
</evidence>
<dbReference type="GO" id="GO:0010467">
    <property type="term" value="P:gene expression"/>
    <property type="evidence" value="ECO:0007669"/>
    <property type="project" value="UniProtKB-ARBA"/>
</dbReference>
<accession>A0A6N2QZA1</accession>
<dbReference type="GO" id="GO:0030527">
    <property type="term" value="F:structural constituent of chromatin"/>
    <property type="evidence" value="ECO:0007669"/>
    <property type="project" value="InterPro"/>
</dbReference>
<evidence type="ECO:0000256" key="4">
    <source>
        <dbReference type="RuleBase" id="RU003939"/>
    </source>
</evidence>
<keyword evidence="3 5" id="KW-0238">DNA-binding</keyword>
<dbReference type="GO" id="GO:0030261">
    <property type="term" value="P:chromosome condensation"/>
    <property type="evidence" value="ECO:0007669"/>
    <property type="project" value="UniProtKB-KW"/>
</dbReference>
<dbReference type="GO" id="GO:0006270">
    <property type="term" value="P:DNA replication initiation"/>
    <property type="evidence" value="ECO:0007669"/>
    <property type="project" value="UniProtKB-ARBA"/>
</dbReference>
<dbReference type="InterPro" id="IPR010992">
    <property type="entry name" value="IHF-like_DNA-bd_dom_sf"/>
</dbReference>
<evidence type="ECO:0000313" key="5">
    <source>
        <dbReference type="EMBL" id="VYS73796.1"/>
    </source>
</evidence>
<sequence>MNKTELISAMAKETNLSKKDVEAVLKSFTDVVASELKKGGKIQLVGFGTFEVSERAAREGRNPHTGETMKIEASKAPKFKAGKALKDLVNEK</sequence>
<dbReference type="FunFam" id="4.10.520.10:FF:000001">
    <property type="entry name" value="DNA-binding protein HU"/>
    <property type="match status" value="1"/>
</dbReference>
<dbReference type="Pfam" id="PF00216">
    <property type="entry name" value="Bac_DNA_binding"/>
    <property type="match status" value="1"/>
</dbReference>
<dbReference type="RefSeq" id="WP_156352318.1">
    <property type="nucleotide sequence ID" value="NZ_CACRST010000006.1"/>
</dbReference>
<dbReference type="GO" id="GO:1990178">
    <property type="term" value="C:HU-DNA complex"/>
    <property type="evidence" value="ECO:0007669"/>
    <property type="project" value="UniProtKB-ARBA"/>
</dbReference>
<dbReference type="GO" id="GO:0003677">
    <property type="term" value="F:DNA binding"/>
    <property type="evidence" value="ECO:0007669"/>
    <property type="project" value="UniProtKB-KW"/>
</dbReference>
<dbReference type="EMBL" id="CACRST010000006">
    <property type="protein sequence ID" value="VYS73796.1"/>
    <property type="molecule type" value="Genomic_DNA"/>
</dbReference>
<reference evidence="5" key="1">
    <citation type="submission" date="2019-11" db="EMBL/GenBank/DDBJ databases">
        <authorList>
            <person name="Feng L."/>
        </authorList>
    </citation>
    <scope>NUCLEOTIDE SEQUENCE</scope>
    <source>
        <strain evidence="5">BgluceraseaLFYP119</strain>
    </source>
</reference>
<evidence type="ECO:0000256" key="1">
    <source>
        <dbReference type="ARBA" id="ARBA00010529"/>
    </source>
</evidence>
<evidence type="ECO:0000256" key="2">
    <source>
        <dbReference type="ARBA" id="ARBA00023067"/>
    </source>
</evidence>
<dbReference type="CDD" id="cd13831">
    <property type="entry name" value="HU"/>
    <property type="match status" value="1"/>
</dbReference>
<name>A0A6N2QZA1_9FIRM</name>